<dbReference type="Pfam" id="PF06985">
    <property type="entry name" value="HET"/>
    <property type="match status" value="1"/>
</dbReference>
<proteinExistence type="predicted"/>
<dbReference type="InterPro" id="IPR010730">
    <property type="entry name" value="HET"/>
</dbReference>
<evidence type="ECO:0000259" key="2">
    <source>
        <dbReference type="Pfam" id="PF06985"/>
    </source>
</evidence>
<evidence type="ECO:0000313" key="4">
    <source>
        <dbReference type="Proteomes" id="UP001172155"/>
    </source>
</evidence>
<sequence length="883" mass="99527">MGASVSQSLPVEENVEESDGPPECLICRNLRFMPSTSTGDMEQLEREMDELNVTEATSVIPGTQPMWPAESRPHYPTILEYKRSAREGCRCCAFVVILYNLGIQLIVQYGFTTVNGWGMGCTDSDIHALVYRPRGNMRLRLTNAKWPMRAWRDLDWDVYTLADQPTPIPYARGVAPIPQMIIHSADTVRKWLKTCQENHTKCCVKDKSFSPKRLVRISGQDLSNTPCNPLSEFRFPDDPTLKLIEPTEPVPYAALSYCWGTAHSQWVTTTGATLAERMRNIPFSTLPRTLHNVIMFARLLGLEHIWIDALCIIQDDAEDWTAEAARMGDVYGAAELVLAANVTGDCTRPTVGHQIFGMAYQICLPMGGGFDQLLPGRAWNRRSIAAEFPMPGEFSDKDMIVLRMAHLHLRVQGATAYRPLDMRAWTSQESLLGRRMLSFTNFECVWTCDEMVACECEHSQEALKMQQEGVSKTEPMSQTGAWYRPVQRVRRAAVLGELPDDLPSTEMILNTWRQLVSDYTQRQVTMEGDKLVAISGLARIFGRVLQMIAEKERGEEQAGRLEHYLAGLWTDNLHHDLLWLVQRYPQQMALSIDFSDADAQLDAQFPNQQQRDIADEPNAAFSARNKWFRTRPARPSTYRAPSWSWASSNFCIVWLLDITKYGIEMSGGGEHTTAMTPYLTLVEHNVDAVPDEYGAIAAAYMTVRAPLIPVRSRVVPPPPESTEQVAAINMLFSPLLDAATRQSLDAVRMVASQTADQVRYGFVRTESGLVFEYFPDEEIETTPVSDPSVYDCLFDGWEKPCGKQGCGCGRGWSEDTVWCLRVCQTVIAEKEGLSRFQEGWLLLKWFAEDDAYVRLGVGKFAYDGPERDFGLFADAKETAVRIV</sequence>
<dbReference type="AlphaFoldDB" id="A0AA40BRB5"/>
<reference evidence="3" key="1">
    <citation type="submission" date="2023-06" db="EMBL/GenBank/DDBJ databases">
        <title>Genome-scale phylogeny and comparative genomics of the fungal order Sordariales.</title>
        <authorList>
            <consortium name="Lawrence Berkeley National Laboratory"/>
            <person name="Hensen N."/>
            <person name="Bonometti L."/>
            <person name="Westerberg I."/>
            <person name="Brannstrom I.O."/>
            <person name="Guillou S."/>
            <person name="Cros-Aarteil S."/>
            <person name="Calhoun S."/>
            <person name="Haridas S."/>
            <person name="Kuo A."/>
            <person name="Mondo S."/>
            <person name="Pangilinan J."/>
            <person name="Riley R."/>
            <person name="LaButti K."/>
            <person name="Andreopoulos B."/>
            <person name="Lipzen A."/>
            <person name="Chen C."/>
            <person name="Yanf M."/>
            <person name="Daum C."/>
            <person name="Ng V."/>
            <person name="Clum A."/>
            <person name="Steindorff A."/>
            <person name="Ohm R."/>
            <person name="Martin F."/>
            <person name="Silar P."/>
            <person name="Natvig D."/>
            <person name="Lalanne C."/>
            <person name="Gautier V."/>
            <person name="Ament-velasquez S.L."/>
            <person name="Kruys A."/>
            <person name="Hutchinson M.I."/>
            <person name="Powell A.J."/>
            <person name="Barry K."/>
            <person name="Miller A.N."/>
            <person name="Grigoriev I.V."/>
            <person name="Debuchy R."/>
            <person name="Gladieux P."/>
            <person name="Thoren M.H."/>
            <person name="Johannesson H."/>
        </authorList>
    </citation>
    <scope>NUCLEOTIDE SEQUENCE</scope>
    <source>
        <strain evidence="3">SMH3187-1</strain>
    </source>
</reference>
<comment type="caution">
    <text evidence="3">The sequence shown here is derived from an EMBL/GenBank/DDBJ whole genome shotgun (WGS) entry which is preliminary data.</text>
</comment>
<keyword evidence="4" id="KW-1185">Reference proteome</keyword>
<feature type="domain" description="Heterokaryon incompatibility" evidence="2">
    <location>
        <begin position="252"/>
        <end position="348"/>
    </location>
</feature>
<name>A0AA40BRB5_9PEZI</name>
<dbReference type="PANTHER" id="PTHR33112:SF16">
    <property type="entry name" value="HETEROKARYON INCOMPATIBILITY DOMAIN-CONTAINING PROTEIN"/>
    <property type="match status" value="1"/>
</dbReference>
<protein>
    <submittedName>
        <fullName evidence="3">Heterokaryon incompatibility protein-domain-containing protein</fullName>
    </submittedName>
</protein>
<dbReference type="PANTHER" id="PTHR33112">
    <property type="entry name" value="DOMAIN PROTEIN, PUTATIVE-RELATED"/>
    <property type="match status" value="1"/>
</dbReference>
<organism evidence="3 4">
    <name type="scientific">Schizothecium vesticola</name>
    <dbReference type="NCBI Taxonomy" id="314040"/>
    <lineage>
        <taxon>Eukaryota</taxon>
        <taxon>Fungi</taxon>
        <taxon>Dikarya</taxon>
        <taxon>Ascomycota</taxon>
        <taxon>Pezizomycotina</taxon>
        <taxon>Sordariomycetes</taxon>
        <taxon>Sordariomycetidae</taxon>
        <taxon>Sordariales</taxon>
        <taxon>Schizotheciaceae</taxon>
        <taxon>Schizothecium</taxon>
    </lineage>
</organism>
<evidence type="ECO:0000256" key="1">
    <source>
        <dbReference type="SAM" id="MobiDB-lite"/>
    </source>
</evidence>
<accession>A0AA40BRB5</accession>
<evidence type="ECO:0000313" key="3">
    <source>
        <dbReference type="EMBL" id="KAK0738976.1"/>
    </source>
</evidence>
<dbReference type="EMBL" id="JAUKUD010000007">
    <property type="protein sequence ID" value="KAK0738976.1"/>
    <property type="molecule type" value="Genomic_DNA"/>
</dbReference>
<feature type="region of interest" description="Disordered" evidence="1">
    <location>
        <begin position="1"/>
        <end position="20"/>
    </location>
</feature>
<gene>
    <name evidence="3" type="ORF">B0T18DRAFT_423311</name>
</gene>
<dbReference type="Proteomes" id="UP001172155">
    <property type="component" value="Unassembled WGS sequence"/>
</dbReference>